<dbReference type="SUPFAM" id="SSF143081">
    <property type="entry name" value="BB1717-like"/>
    <property type="match status" value="1"/>
</dbReference>
<evidence type="ECO:0000256" key="5">
    <source>
        <dbReference type="ARBA" id="ARBA00023124"/>
    </source>
</evidence>
<keyword evidence="3" id="KW-0227">DNA damage</keyword>
<dbReference type="AlphaFoldDB" id="A0A2G1UJV8"/>
<evidence type="ECO:0000256" key="4">
    <source>
        <dbReference type="ARBA" id="ARBA00022801"/>
    </source>
</evidence>
<dbReference type="InterPro" id="IPR003738">
    <property type="entry name" value="SRAP"/>
</dbReference>
<evidence type="ECO:0000256" key="6">
    <source>
        <dbReference type="ARBA" id="ARBA00023125"/>
    </source>
</evidence>
<dbReference type="InterPro" id="IPR036590">
    <property type="entry name" value="SRAP-like"/>
</dbReference>
<dbReference type="GO" id="GO:0003697">
    <property type="term" value="F:single-stranded DNA binding"/>
    <property type="evidence" value="ECO:0007669"/>
    <property type="project" value="InterPro"/>
</dbReference>
<dbReference type="GO" id="GO:0008233">
    <property type="term" value="F:peptidase activity"/>
    <property type="evidence" value="ECO:0007669"/>
    <property type="project" value="UniProtKB-KW"/>
</dbReference>
<keyword evidence="5" id="KW-0190">Covalent protein-DNA linkage</keyword>
<keyword evidence="11" id="KW-1185">Reference proteome</keyword>
<accession>A0A2G1UJV8</accession>
<gene>
    <name evidence="10" type="ORF">CLH61_10465</name>
</gene>
<evidence type="ECO:0000256" key="8">
    <source>
        <dbReference type="RuleBase" id="RU364100"/>
    </source>
</evidence>
<dbReference type="Gene3D" id="3.90.1680.10">
    <property type="entry name" value="SOS response associated peptidase-like"/>
    <property type="match status" value="1"/>
</dbReference>
<dbReference type="EMBL" id="NTFH01000008">
    <property type="protein sequence ID" value="PHQ14773.1"/>
    <property type="molecule type" value="Genomic_DNA"/>
</dbReference>
<keyword evidence="7" id="KW-0456">Lyase</keyword>
<comment type="similarity">
    <text evidence="1 8">Belongs to the SOS response-associated peptidase family.</text>
</comment>
<evidence type="ECO:0000256" key="2">
    <source>
        <dbReference type="ARBA" id="ARBA00022670"/>
    </source>
</evidence>
<organism evidence="10 11">
    <name type="scientific">Marinobacter profundi</name>
    <dbReference type="NCBI Taxonomy" id="2666256"/>
    <lineage>
        <taxon>Bacteria</taxon>
        <taxon>Pseudomonadati</taxon>
        <taxon>Pseudomonadota</taxon>
        <taxon>Gammaproteobacteria</taxon>
        <taxon>Pseudomonadales</taxon>
        <taxon>Marinobacteraceae</taxon>
        <taxon>Marinobacter</taxon>
    </lineage>
</organism>
<dbReference type="PANTHER" id="PTHR13604:SF0">
    <property type="entry name" value="ABASIC SITE PROCESSING PROTEIN HMCES"/>
    <property type="match status" value="1"/>
</dbReference>
<protein>
    <recommendedName>
        <fullName evidence="8">Abasic site processing protein</fullName>
        <ecNumber evidence="8">3.4.-.-</ecNumber>
    </recommendedName>
</protein>
<feature type="compositionally biased region" description="Basic and acidic residues" evidence="9">
    <location>
        <begin position="214"/>
        <end position="226"/>
    </location>
</feature>
<evidence type="ECO:0000256" key="1">
    <source>
        <dbReference type="ARBA" id="ARBA00008136"/>
    </source>
</evidence>
<keyword evidence="4 8" id="KW-0378">Hydrolase</keyword>
<dbReference type="Pfam" id="PF02586">
    <property type="entry name" value="SRAP"/>
    <property type="match status" value="1"/>
</dbReference>
<proteinExistence type="inferred from homology"/>
<dbReference type="RefSeq" id="WP_099614690.1">
    <property type="nucleotide sequence ID" value="NZ_KZ319371.1"/>
</dbReference>
<dbReference type="PANTHER" id="PTHR13604">
    <property type="entry name" value="DC12-RELATED"/>
    <property type="match status" value="1"/>
</dbReference>
<evidence type="ECO:0000313" key="10">
    <source>
        <dbReference type="EMBL" id="PHQ14773.1"/>
    </source>
</evidence>
<dbReference type="GO" id="GO:0006508">
    <property type="term" value="P:proteolysis"/>
    <property type="evidence" value="ECO:0007669"/>
    <property type="project" value="UniProtKB-KW"/>
</dbReference>
<dbReference type="GO" id="GO:0106300">
    <property type="term" value="P:protein-DNA covalent cross-linking repair"/>
    <property type="evidence" value="ECO:0007669"/>
    <property type="project" value="InterPro"/>
</dbReference>
<keyword evidence="6" id="KW-0238">DNA-binding</keyword>
<evidence type="ECO:0000256" key="3">
    <source>
        <dbReference type="ARBA" id="ARBA00022763"/>
    </source>
</evidence>
<keyword evidence="2 8" id="KW-0645">Protease</keyword>
<dbReference type="GO" id="GO:0016829">
    <property type="term" value="F:lyase activity"/>
    <property type="evidence" value="ECO:0007669"/>
    <property type="project" value="UniProtKB-KW"/>
</dbReference>
<evidence type="ECO:0000256" key="9">
    <source>
        <dbReference type="SAM" id="MobiDB-lite"/>
    </source>
</evidence>
<dbReference type="EC" id="3.4.-.-" evidence="8"/>
<feature type="region of interest" description="Disordered" evidence="9">
    <location>
        <begin position="205"/>
        <end position="226"/>
    </location>
</feature>
<comment type="caution">
    <text evidence="10">The sequence shown here is derived from an EMBL/GenBank/DDBJ whole genome shotgun (WGS) entry which is preliminary data.</text>
</comment>
<name>A0A2G1UJV8_9GAMM</name>
<dbReference type="Proteomes" id="UP000231409">
    <property type="component" value="Unassembled WGS sequence"/>
</dbReference>
<sequence>MCGRFTYYTPPETLLLNYFPDGLEVDGQFPPRYNITPGVGIPMIRARLSGPAVMAPSLWGFRPTWAGDTAPAPINARAETAARSRYFSEAFAHHRCVIPANGWYEWTREGPVKQPWYITRSDDSKYATLFFAGLWTPFEGDETTACAIITEPAAEHLRHIHDRQPVVLDPGCLADWLNPDITDRQQIRAVSHRLPARQLTAWPVSPAVNNPRNDSAELIRKQSRQD</sequence>
<reference evidence="10 11" key="1">
    <citation type="submission" date="2017-09" db="EMBL/GenBank/DDBJ databases">
        <title>The draft genome sequences of Marinobacter sp. PWS21.</title>
        <authorList>
            <person name="Cao J."/>
        </authorList>
    </citation>
    <scope>NUCLEOTIDE SEQUENCE [LARGE SCALE GENOMIC DNA]</scope>
    <source>
        <strain evidence="10 11">PWS21</strain>
    </source>
</reference>
<evidence type="ECO:0000256" key="7">
    <source>
        <dbReference type="ARBA" id="ARBA00023239"/>
    </source>
</evidence>
<evidence type="ECO:0000313" key="11">
    <source>
        <dbReference type="Proteomes" id="UP000231409"/>
    </source>
</evidence>